<dbReference type="InterPro" id="IPR051871">
    <property type="entry name" value="GMC_Oxidoreductase-Related"/>
</dbReference>
<dbReference type="InterPro" id="IPR007867">
    <property type="entry name" value="GMC_OxRtase_C"/>
</dbReference>
<dbReference type="Pfam" id="PF05199">
    <property type="entry name" value="GMC_oxred_C"/>
    <property type="match status" value="1"/>
</dbReference>
<feature type="signal peptide" evidence="5">
    <location>
        <begin position="1"/>
        <end position="24"/>
    </location>
</feature>
<keyword evidence="8" id="KW-1185">Reference proteome</keyword>
<dbReference type="OrthoDB" id="269227at2759"/>
<evidence type="ECO:0000256" key="5">
    <source>
        <dbReference type="SAM" id="SignalP"/>
    </source>
</evidence>
<sequence>MMDRFWSWRLFVVLPLFLHSPICSSDKAPNYSFMRDATGSPTTSYYDYIIIGGGTAGCPLAATLSQNASVLLLERGGAPYNNPNITRLSAFGAALSDLSETSPSQRFVSEDGVINARARVLGGGSALNAGFYTRAGTKYVRNMGWDGALANESYQWVEAKVAFQPPMGRWQTAVRDGLLEAGIVPNNGFTYDHINGTKFGGTIFDRNGHRHTAADLLEYADPKGITVLLHATVHRILFRTRGTTKPIANGVVYRDRTGQAHRAYLKEGALSEIILSAGTLGSPQLLMLSGVGPLAQLEAQNITVVMDQPHVGQDMYDNPMNAVFVPSPVPVEVSLIEVVGITGEGTYVEAAGGENFGGGGGGSSGSSSTRDYYAMFSPRATLLESNSMTKLSSAQPFQGGFLLEKVMGPLSTGHLELKTRNPKDNPVVTFNYFQHPDDLKRCVRGIQTIERVVQSKAFARYKYADMSFEYLLNLTASTPVNLRPPRSGPGASLPPSAEEFCQHTVTTIWHYHGGCVVGRVVDGDYKVIGIDRLRVIDMSTVGYCPGTNPQATVMMLGRYMGVKILRERLTDK</sequence>
<evidence type="ECO:0000256" key="3">
    <source>
        <dbReference type="ARBA" id="ARBA00022729"/>
    </source>
</evidence>
<dbReference type="Proteomes" id="UP000694251">
    <property type="component" value="Chromosome 1"/>
</dbReference>
<keyword evidence="3 5" id="KW-0732">Signal</keyword>
<dbReference type="InterPro" id="IPR012132">
    <property type="entry name" value="GMC_OxRdtase"/>
</dbReference>
<evidence type="ECO:0000313" key="7">
    <source>
        <dbReference type="EMBL" id="KAG7654046.1"/>
    </source>
</evidence>
<name>A0A8T2H3D6_ARASU</name>
<evidence type="ECO:0000256" key="1">
    <source>
        <dbReference type="ARBA" id="ARBA00001974"/>
    </source>
</evidence>
<proteinExistence type="predicted"/>
<dbReference type="GO" id="GO:0050660">
    <property type="term" value="F:flavin adenine dinucleotide binding"/>
    <property type="evidence" value="ECO:0007669"/>
    <property type="project" value="InterPro"/>
</dbReference>
<feature type="domain" description="Glucose-methanol-choline oxidoreductase N-terminal" evidence="6">
    <location>
        <begin position="278"/>
        <end position="292"/>
    </location>
</feature>
<comment type="caution">
    <text evidence="7">The sequence shown here is derived from an EMBL/GenBank/DDBJ whole genome shotgun (WGS) entry which is preliminary data.</text>
</comment>
<protein>
    <submittedName>
        <fullName evidence="7">FAD/NAD(P)-binding domain superfamily</fullName>
    </submittedName>
</protein>
<dbReference type="Pfam" id="PF00732">
    <property type="entry name" value="GMC_oxred_N"/>
    <property type="match status" value="1"/>
</dbReference>
<reference evidence="7 8" key="1">
    <citation type="submission" date="2020-12" db="EMBL/GenBank/DDBJ databases">
        <title>Concerted genomic and epigenomic changes stabilize Arabidopsis allopolyploids.</title>
        <authorList>
            <person name="Chen Z."/>
        </authorList>
    </citation>
    <scope>NUCLEOTIDE SEQUENCE [LARGE SCALE GENOMIC DNA]</scope>
    <source>
        <strain evidence="7">As9502</strain>
        <tissue evidence="7">Leaf</tissue>
    </source>
</reference>
<evidence type="ECO:0000259" key="6">
    <source>
        <dbReference type="PROSITE" id="PS00624"/>
    </source>
</evidence>
<evidence type="ECO:0000313" key="8">
    <source>
        <dbReference type="Proteomes" id="UP000694251"/>
    </source>
</evidence>
<dbReference type="PIRSF" id="PIRSF000137">
    <property type="entry name" value="Alcohol_oxidase"/>
    <property type="match status" value="1"/>
</dbReference>
<gene>
    <name evidence="7" type="ORF">ISN44_As01g012630</name>
</gene>
<dbReference type="PANTHER" id="PTHR45968">
    <property type="entry name" value="OSJNBA0019K04.7 PROTEIN"/>
    <property type="match status" value="1"/>
</dbReference>
<keyword evidence="4" id="KW-0274">FAD</keyword>
<organism evidence="7 8">
    <name type="scientific">Arabidopsis suecica</name>
    <name type="common">Swedish thale-cress</name>
    <name type="synonym">Cardaminopsis suecica</name>
    <dbReference type="NCBI Taxonomy" id="45249"/>
    <lineage>
        <taxon>Eukaryota</taxon>
        <taxon>Viridiplantae</taxon>
        <taxon>Streptophyta</taxon>
        <taxon>Embryophyta</taxon>
        <taxon>Tracheophyta</taxon>
        <taxon>Spermatophyta</taxon>
        <taxon>Magnoliopsida</taxon>
        <taxon>eudicotyledons</taxon>
        <taxon>Gunneridae</taxon>
        <taxon>Pentapetalae</taxon>
        <taxon>rosids</taxon>
        <taxon>malvids</taxon>
        <taxon>Brassicales</taxon>
        <taxon>Brassicaceae</taxon>
        <taxon>Camelineae</taxon>
        <taxon>Arabidopsis</taxon>
    </lineage>
</organism>
<accession>A0A8T2H3D6</accession>
<dbReference type="InterPro" id="IPR000172">
    <property type="entry name" value="GMC_OxRdtase_N"/>
</dbReference>
<dbReference type="PANTHER" id="PTHR45968:SF3">
    <property type="entry name" value="OS04G0573100 PROTEIN"/>
    <property type="match status" value="1"/>
</dbReference>
<dbReference type="AlphaFoldDB" id="A0A8T2H3D6"/>
<evidence type="ECO:0000256" key="2">
    <source>
        <dbReference type="ARBA" id="ARBA00022630"/>
    </source>
</evidence>
<evidence type="ECO:0000256" key="4">
    <source>
        <dbReference type="ARBA" id="ARBA00022827"/>
    </source>
</evidence>
<dbReference type="EMBL" id="JAEFBJ010000001">
    <property type="protein sequence ID" value="KAG7654046.1"/>
    <property type="molecule type" value="Genomic_DNA"/>
</dbReference>
<dbReference type="GO" id="GO:0016614">
    <property type="term" value="F:oxidoreductase activity, acting on CH-OH group of donors"/>
    <property type="evidence" value="ECO:0007669"/>
    <property type="project" value="InterPro"/>
</dbReference>
<feature type="chain" id="PRO_5035918528" evidence="5">
    <location>
        <begin position="25"/>
        <end position="572"/>
    </location>
</feature>
<keyword evidence="2" id="KW-0285">Flavoprotein</keyword>
<comment type="cofactor">
    <cofactor evidence="1">
        <name>FAD</name>
        <dbReference type="ChEBI" id="CHEBI:57692"/>
    </cofactor>
</comment>
<dbReference type="PROSITE" id="PS00624">
    <property type="entry name" value="GMC_OXRED_2"/>
    <property type="match status" value="1"/>
</dbReference>